<dbReference type="Proteomes" id="UP001148482">
    <property type="component" value="Unassembled WGS sequence"/>
</dbReference>
<evidence type="ECO:0000313" key="1">
    <source>
        <dbReference type="EMBL" id="MCX2837262.1"/>
    </source>
</evidence>
<keyword evidence="2" id="KW-1185">Reference proteome</keyword>
<sequence length="204" mass="24516">MKYYRKEEFIELTKISLSKLYRFYNEYPELGNERKVVGKKQRKDIPETHLKYFDLGLMIKSDQEKDEKIQNLQKIIYLARDKNSLAAKLWYMDWVIFGTVSYRTDCTKDTCYNKMVKLYNQLKSDLEDSDLKLFFTTESYDIRGGNHNHFVINCSPQKVNHVNQFIEEHFKWDRVSLEEYTPIEAGLFYITKEGLKGTSWDYLF</sequence>
<protein>
    <submittedName>
        <fullName evidence="1">Uncharacterized protein</fullName>
    </submittedName>
</protein>
<gene>
    <name evidence="1" type="ORF">OQ279_03785</name>
</gene>
<dbReference type="AlphaFoldDB" id="A0A9X3I0T8"/>
<dbReference type="RefSeq" id="WP_266068472.1">
    <property type="nucleotide sequence ID" value="NZ_JAPJDA010000004.1"/>
</dbReference>
<name>A0A9X3I0T8_9FLAO</name>
<accession>A0A9X3I0T8</accession>
<comment type="caution">
    <text evidence="1">The sequence shown here is derived from an EMBL/GenBank/DDBJ whole genome shotgun (WGS) entry which is preliminary data.</text>
</comment>
<dbReference type="EMBL" id="JAPJDA010000004">
    <property type="protein sequence ID" value="MCX2837262.1"/>
    <property type="molecule type" value="Genomic_DNA"/>
</dbReference>
<organism evidence="1 2">
    <name type="scientific">Salinimicrobium profundisediminis</name>
    <dbReference type="NCBI Taxonomy" id="2994553"/>
    <lineage>
        <taxon>Bacteria</taxon>
        <taxon>Pseudomonadati</taxon>
        <taxon>Bacteroidota</taxon>
        <taxon>Flavobacteriia</taxon>
        <taxon>Flavobacteriales</taxon>
        <taxon>Flavobacteriaceae</taxon>
        <taxon>Salinimicrobium</taxon>
    </lineage>
</organism>
<evidence type="ECO:0000313" key="2">
    <source>
        <dbReference type="Proteomes" id="UP001148482"/>
    </source>
</evidence>
<proteinExistence type="predicted"/>
<reference evidence="1" key="1">
    <citation type="submission" date="2022-11" db="EMBL/GenBank/DDBJ databases">
        <title>Salinimicrobium profundisediminis sp. nov., isolated from deep-sea sediment of the Mariana Trench.</title>
        <authorList>
            <person name="Fu H."/>
        </authorList>
    </citation>
    <scope>NUCLEOTIDE SEQUENCE</scope>
    <source>
        <strain evidence="1">MT39</strain>
    </source>
</reference>